<gene>
    <name evidence="6" type="ORF">JLBYU26_83</name>
</gene>
<feature type="coiled-coil region" evidence="3">
    <location>
        <begin position="844"/>
        <end position="871"/>
    </location>
</feature>
<organism evidence="6 7">
    <name type="scientific">Escherichia phage JLBYU26</name>
    <dbReference type="NCBI Taxonomy" id="2894742"/>
    <lineage>
        <taxon>Viruses</taxon>
        <taxon>Duplodnaviria</taxon>
        <taxon>Heunggongvirae</taxon>
        <taxon>Uroviricota</taxon>
        <taxon>Caudoviricetes</taxon>
        <taxon>Drexlerviridae</taxon>
        <taxon>Tempevirinae</taxon>
        <taxon>Warwickvirus</taxon>
        <taxon>Warwickvirus JLBYU26</taxon>
    </lineage>
</organism>
<dbReference type="InterPro" id="IPR030392">
    <property type="entry name" value="S74_ICA"/>
</dbReference>
<protein>
    <submittedName>
        <fullName evidence="6">Tail fiber protein</fullName>
    </submittedName>
</protein>
<keyword evidence="3" id="KW-0175">Coiled coil</keyword>
<evidence type="ECO:0000313" key="7">
    <source>
        <dbReference type="Proteomes" id="UP000828086"/>
    </source>
</evidence>
<evidence type="ECO:0000256" key="2">
    <source>
        <dbReference type="ARBA" id="ARBA00022732"/>
    </source>
</evidence>
<keyword evidence="7" id="KW-1185">Reference proteome</keyword>
<evidence type="ECO:0000259" key="5">
    <source>
        <dbReference type="PROSITE" id="PS51688"/>
    </source>
</evidence>
<evidence type="ECO:0000256" key="4">
    <source>
        <dbReference type="SAM" id="MobiDB-lite"/>
    </source>
</evidence>
<reference evidence="6 7" key="1">
    <citation type="submission" date="2021-09" db="EMBL/GenBank/DDBJ databases">
        <authorList>
            <person name="Lewis J.M."/>
            <person name="Fugal B.O."/>
            <person name="Hansen B.R."/>
            <person name="Janda K.E."/>
            <person name="Kotter D.B."/>
            <person name="McCleary W.R."/>
        </authorList>
    </citation>
    <scope>NUCLEOTIDE SEQUENCE [LARGE SCALE GENOMIC DNA]</scope>
</reference>
<dbReference type="CDD" id="cd19958">
    <property type="entry name" value="pyocin_knob"/>
    <property type="match status" value="1"/>
</dbReference>
<dbReference type="GO" id="GO:0098015">
    <property type="term" value="C:virus tail"/>
    <property type="evidence" value="ECO:0007669"/>
    <property type="project" value="UniProtKB-KW"/>
</dbReference>
<evidence type="ECO:0000256" key="1">
    <source>
        <dbReference type="ARBA" id="ARBA00004328"/>
    </source>
</evidence>
<keyword evidence="2" id="KW-1227">Viral tail protein</keyword>
<comment type="subcellular location">
    <subcellularLocation>
        <location evidence="1">Virion</location>
    </subcellularLocation>
</comment>
<feature type="region of interest" description="Disordered" evidence="4">
    <location>
        <begin position="131"/>
        <end position="190"/>
    </location>
</feature>
<evidence type="ECO:0000256" key="3">
    <source>
        <dbReference type="SAM" id="Coils"/>
    </source>
</evidence>
<feature type="compositionally biased region" description="Polar residues" evidence="4">
    <location>
        <begin position="173"/>
        <end position="187"/>
    </location>
</feature>
<keyword evidence="2" id="KW-0946">Virion</keyword>
<dbReference type="Pfam" id="PF13884">
    <property type="entry name" value="Peptidase_S74"/>
    <property type="match status" value="1"/>
</dbReference>
<feature type="compositionally biased region" description="Low complexity" evidence="4">
    <location>
        <begin position="131"/>
        <end position="172"/>
    </location>
</feature>
<feature type="compositionally biased region" description="Low complexity" evidence="4">
    <location>
        <begin position="215"/>
        <end position="276"/>
    </location>
</feature>
<feature type="domain" description="Peptidase S74" evidence="5">
    <location>
        <begin position="752"/>
        <end position="858"/>
    </location>
</feature>
<sequence>MAIYRQGQASMDAQGYVTGYDTKWREQLTLIRPGATIFFLTQPLQAAVITEVISDTSIRAITTGGAVVQKTNYLILLHDSLTVDGLAQDVAETLRYYQSKETEIADALEFFRDFDLDGLKDLVNQVKQGAESAKQSASAAKTSETNAKTSETNAKASENAANASKNAAKTSETNAKASENAANTSKTDAQRYRYESENFRNEASVAAANAKESETNSSANKAAAANSASAAKTSETNAKASENAANASKNAAKTSETNAANSASAAKTSETNAKTSETNAANSASKAKTEADRAAAAAESSEAQNRVPYAGVTLPAPTGVRDMLKRLRDTVKGGFWRVDDITQFPSGEMTPFRYGPGVCGGAGDTFFAFNVDYQTSRVKVFAGNNAAINGSSGNVGAIELAKLGANGDVAIGDGGTGASNDQGARANLQVMHERRATLVSEDLNILQGDKAGFYYTGLSANATPERNYPVQEAGCLLVQRTGANDPKSCIQTFTGYNSGRRFMRWLSNATTGIWSKWYELYNAGSSPEYNAYVRAKSGDRIVEMFVGGTDVGIRNRTSQKVLQMRDNGELAYDNKLIAYNGLAASGAFAMTVPTIKVTTANGGFRIDGTASTNNQPLHVTGYNSAGTRLWFLGKDTGTSALFLNDITSSKVELITDGVVLGTKNFAGKAYVQAASLEIDRPSGKYFKMLNDGNSSHPATFKLWGNGSDRQSVIEWGFDNGPGWVFYAQLNSNNSKHLQVNGPVNATAFNQGSDRDLKTDIKPIENARLGLEKVSGYTYTLKKDGMPYAGVIAQEIMEVVPEAISSFEDYQQLHGPTKDGSELIGKERFLQVDYSAVTAYILQVCKEQEEELRSLRSEVDELKSMVAKLVDLK</sequence>
<dbReference type="PROSITE" id="PS51688">
    <property type="entry name" value="ICA"/>
    <property type="match status" value="1"/>
</dbReference>
<feature type="region of interest" description="Disordered" evidence="4">
    <location>
        <begin position="205"/>
        <end position="312"/>
    </location>
</feature>
<feature type="compositionally biased region" description="Low complexity" evidence="4">
    <location>
        <begin position="294"/>
        <end position="303"/>
    </location>
</feature>
<dbReference type="EMBL" id="OK272483">
    <property type="protein sequence ID" value="UGO56456.1"/>
    <property type="molecule type" value="Genomic_DNA"/>
</dbReference>
<proteinExistence type="predicted"/>
<name>A0AAE9CFD5_9CAUD</name>
<accession>A0AAE9CFD5</accession>
<dbReference type="Proteomes" id="UP000828086">
    <property type="component" value="Segment"/>
</dbReference>
<evidence type="ECO:0000313" key="6">
    <source>
        <dbReference type="EMBL" id="UGO56456.1"/>
    </source>
</evidence>